<dbReference type="CDD" id="cd09279">
    <property type="entry name" value="RNase_HI_like"/>
    <property type="match status" value="1"/>
</dbReference>
<accession>A0A7H4LN15</accession>
<dbReference type="GO" id="GO:0003676">
    <property type="term" value="F:nucleic acid binding"/>
    <property type="evidence" value="ECO:0007669"/>
    <property type="project" value="InterPro"/>
</dbReference>
<evidence type="ECO:0000313" key="3">
    <source>
        <dbReference type="EMBL" id="SPT20004.1"/>
    </source>
</evidence>
<dbReference type="PANTHER" id="PTHR48475">
    <property type="entry name" value="RIBONUCLEASE H"/>
    <property type="match status" value="1"/>
</dbReference>
<dbReference type="InterPro" id="IPR036397">
    <property type="entry name" value="RNaseH_sf"/>
</dbReference>
<dbReference type="Proteomes" id="UP000280104">
    <property type="component" value="Chromosome II"/>
</dbReference>
<dbReference type="PROSITE" id="PS50879">
    <property type="entry name" value="RNASE_H_1"/>
    <property type="match status" value="1"/>
</dbReference>
<dbReference type="Gene3D" id="3.30.420.10">
    <property type="entry name" value="Ribonuclease H-like superfamily/Ribonuclease H"/>
    <property type="match status" value="2"/>
</dbReference>
<feature type="domain" description="Integrase catalytic" evidence="2">
    <location>
        <begin position="270"/>
        <end position="395"/>
    </location>
</feature>
<dbReference type="InterPro" id="IPR002156">
    <property type="entry name" value="RNaseH_domain"/>
</dbReference>
<dbReference type="InterPro" id="IPR012337">
    <property type="entry name" value="RNaseH-like_sf"/>
</dbReference>
<organism evidence="3 4">
    <name type="scientific">Triticum aestivum</name>
    <name type="common">Wheat</name>
    <dbReference type="NCBI Taxonomy" id="4565"/>
    <lineage>
        <taxon>Eukaryota</taxon>
        <taxon>Viridiplantae</taxon>
        <taxon>Streptophyta</taxon>
        <taxon>Embryophyta</taxon>
        <taxon>Tracheophyta</taxon>
        <taxon>Spermatophyta</taxon>
        <taxon>Magnoliopsida</taxon>
        <taxon>Liliopsida</taxon>
        <taxon>Poales</taxon>
        <taxon>Poaceae</taxon>
        <taxon>BOP clade</taxon>
        <taxon>Pooideae</taxon>
        <taxon>Triticodae</taxon>
        <taxon>Triticeae</taxon>
        <taxon>Triticinae</taxon>
        <taxon>Triticum</taxon>
    </lineage>
</organism>
<dbReference type="Pfam" id="PF13456">
    <property type="entry name" value="RVT_3"/>
    <property type="match status" value="1"/>
</dbReference>
<reference evidence="3 4" key="1">
    <citation type="submission" date="2018-05" db="EMBL/GenBank/DDBJ databases">
        <authorList>
            <person name="Thind KAUR A."/>
        </authorList>
    </citation>
    <scope>NUCLEOTIDE SEQUENCE [LARGE SCALE GENOMIC DNA]</scope>
</reference>
<proteinExistence type="predicted"/>
<gene>
    <name evidence="3" type="ORF">CAMPLR22A2D_LOCUS4631</name>
</gene>
<dbReference type="SUPFAM" id="SSF53098">
    <property type="entry name" value="Ribonuclease H-like"/>
    <property type="match status" value="2"/>
</dbReference>
<feature type="domain" description="RNase H type-1" evidence="1">
    <location>
        <begin position="1"/>
        <end position="126"/>
    </location>
</feature>
<dbReference type="GO" id="GO:0015074">
    <property type="term" value="P:DNA integration"/>
    <property type="evidence" value="ECO:0007669"/>
    <property type="project" value="InterPro"/>
</dbReference>
<evidence type="ECO:0000259" key="1">
    <source>
        <dbReference type="PROSITE" id="PS50879"/>
    </source>
</evidence>
<evidence type="ECO:0000259" key="2">
    <source>
        <dbReference type="PROSITE" id="PS50994"/>
    </source>
</evidence>
<dbReference type="InterPro" id="IPR001584">
    <property type="entry name" value="Integrase_cat-core"/>
</dbReference>
<name>A0A7H4LN15_WHEAT</name>
<evidence type="ECO:0000313" key="4">
    <source>
        <dbReference type="Proteomes" id="UP000280104"/>
    </source>
</evidence>
<dbReference type="PROSITE" id="PS50994">
    <property type="entry name" value="INTEGRASE"/>
    <property type="match status" value="1"/>
</dbReference>
<dbReference type="AlphaFoldDB" id="A0A7H4LN15"/>
<protein>
    <submittedName>
        <fullName evidence="3">Uncharacterized protein</fullName>
    </submittedName>
</protein>
<dbReference type="EMBL" id="LS480641">
    <property type="protein sequence ID" value="SPT20004.1"/>
    <property type="molecule type" value="Genomic_DNA"/>
</dbReference>
<sequence length="433" mass="48099">MMYFDGSFSLQGAGAGVLLVAPTGEHLKYVFQMHFPREQATNNTAEYEGLLAGLRIAADLGIKKLIVRGDSQLVVRQVNKDYQSPLMEAYIDEVRKLEEHFDGLQMEHVPRAENDIADGLSWCASLKLPVEPRIFVLKLTQPSVTPSTRQSKKRKLISGDYFPAELPEAATKKVPRIDNKGAEGQSAPASHRVCSVEADAPDKLCSGKLAGEHQAPAEPQVLAVEVDVPAAADVPLVLVVEPEAPAWAQPIVRFLRTGELPEEQEEAERVAWQSMRKVTAQSAVKFFRSIVCRFGIPNRIITDNGTQFTSPTFMQYVQDLGAKVCFASVAHPRSNGQAERANAEVLRGLKTRTFDRLHNCRKNWIEELPVVLWSIRTTPNRATGQTPFALVYGAEAVLPTELVYGSPRVLSYDELEQEQLREDDALLLEEDRL</sequence>
<dbReference type="GO" id="GO:0004523">
    <property type="term" value="F:RNA-DNA hybrid ribonuclease activity"/>
    <property type="evidence" value="ECO:0007669"/>
    <property type="project" value="InterPro"/>
</dbReference>
<dbReference type="PANTHER" id="PTHR48475:SF1">
    <property type="entry name" value="RNASE H TYPE-1 DOMAIN-CONTAINING PROTEIN"/>
    <property type="match status" value="1"/>
</dbReference>